<feature type="region of interest" description="Disordered" evidence="1">
    <location>
        <begin position="14"/>
        <end position="98"/>
    </location>
</feature>
<dbReference type="Proteomes" id="UP000724874">
    <property type="component" value="Unassembled WGS sequence"/>
</dbReference>
<proteinExistence type="predicted"/>
<evidence type="ECO:0000313" key="2">
    <source>
        <dbReference type="EMBL" id="KAF8910922.1"/>
    </source>
</evidence>
<comment type="caution">
    <text evidence="2">The sequence shown here is derived from an EMBL/GenBank/DDBJ whole genome shotgun (WGS) entry which is preliminary data.</text>
</comment>
<dbReference type="EMBL" id="JADNYJ010000005">
    <property type="protein sequence ID" value="KAF8910922.1"/>
    <property type="molecule type" value="Genomic_DNA"/>
</dbReference>
<reference evidence="2" key="1">
    <citation type="submission" date="2020-11" db="EMBL/GenBank/DDBJ databases">
        <authorList>
            <consortium name="DOE Joint Genome Institute"/>
            <person name="Ahrendt S."/>
            <person name="Riley R."/>
            <person name="Andreopoulos W."/>
            <person name="LaButti K."/>
            <person name="Pangilinan J."/>
            <person name="Ruiz-duenas F.J."/>
            <person name="Barrasa J.M."/>
            <person name="Sanchez-Garcia M."/>
            <person name="Camarero S."/>
            <person name="Miyauchi S."/>
            <person name="Serrano A."/>
            <person name="Linde D."/>
            <person name="Babiker R."/>
            <person name="Drula E."/>
            <person name="Ayuso-Fernandez I."/>
            <person name="Pacheco R."/>
            <person name="Padilla G."/>
            <person name="Ferreira P."/>
            <person name="Barriuso J."/>
            <person name="Kellner H."/>
            <person name="Castanera R."/>
            <person name="Alfaro M."/>
            <person name="Ramirez L."/>
            <person name="Pisabarro A.G."/>
            <person name="Kuo A."/>
            <person name="Tritt A."/>
            <person name="Lipzen A."/>
            <person name="He G."/>
            <person name="Yan M."/>
            <person name="Ng V."/>
            <person name="Cullen D."/>
            <person name="Martin F."/>
            <person name="Rosso M.-N."/>
            <person name="Henrissat B."/>
            <person name="Hibbett D."/>
            <person name="Martinez A.T."/>
            <person name="Grigoriev I.V."/>
        </authorList>
    </citation>
    <scope>NUCLEOTIDE SEQUENCE</scope>
    <source>
        <strain evidence="2">AH 44721</strain>
    </source>
</reference>
<keyword evidence="3" id="KW-1185">Reference proteome</keyword>
<sequence length="176" mass="19131">MMMTRTIQWIFHLQTPTHPTSSSYPTRRPPIPTNFPPPTATPTCPPTPPSQPPRRAPAHPPDPSSSPGRDRSGTVIGRPVWDPQPALGHPMRNAHNSHPVAGPAQVRLVLVLLVPDLVLLLLLLLPERGGQGTASSHPTRPPHPLISLVPKRKQKTTVILITTSTWIAQRTISLSA</sequence>
<evidence type="ECO:0000256" key="1">
    <source>
        <dbReference type="SAM" id="MobiDB-lite"/>
    </source>
</evidence>
<protein>
    <submittedName>
        <fullName evidence="2">Uncharacterized protein</fullName>
    </submittedName>
</protein>
<gene>
    <name evidence="2" type="ORF">CPB84DRAFT_1064023</name>
</gene>
<accession>A0A9P5TSM2</accession>
<feature type="compositionally biased region" description="Pro residues" evidence="1">
    <location>
        <begin position="27"/>
        <end position="64"/>
    </location>
</feature>
<organism evidence="2 3">
    <name type="scientific">Gymnopilus junonius</name>
    <name type="common">Spectacular rustgill mushroom</name>
    <name type="synonym">Gymnopilus spectabilis subsp. junonius</name>
    <dbReference type="NCBI Taxonomy" id="109634"/>
    <lineage>
        <taxon>Eukaryota</taxon>
        <taxon>Fungi</taxon>
        <taxon>Dikarya</taxon>
        <taxon>Basidiomycota</taxon>
        <taxon>Agaricomycotina</taxon>
        <taxon>Agaricomycetes</taxon>
        <taxon>Agaricomycetidae</taxon>
        <taxon>Agaricales</taxon>
        <taxon>Agaricineae</taxon>
        <taxon>Hymenogastraceae</taxon>
        <taxon>Gymnopilus</taxon>
    </lineage>
</organism>
<feature type="compositionally biased region" description="Low complexity" evidence="1">
    <location>
        <begin position="15"/>
        <end position="26"/>
    </location>
</feature>
<evidence type="ECO:0000313" key="3">
    <source>
        <dbReference type="Proteomes" id="UP000724874"/>
    </source>
</evidence>
<dbReference type="AlphaFoldDB" id="A0A9P5TSM2"/>
<name>A0A9P5TSM2_GYMJU</name>